<dbReference type="SUPFAM" id="SSF63418">
    <property type="entry name" value="MurE/MurF N-terminal domain"/>
    <property type="match status" value="1"/>
</dbReference>
<dbReference type="InterPro" id="IPR051046">
    <property type="entry name" value="MurCDEF_CellWall_CoF430Synth"/>
</dbReference>
<evidence type="ECO:0000256" key="2">
    <source>
        <dbReference type="ARBA" id="ARBA00022598"/>
    </source>
</evidence>
<keyword evidence="17" id="KW-1185">Reference proteome</keyword>
<dbReference type="PATRIC" id="fig|465721.4.peg.365"/>
<dbReference type="InterPro" id="IPR036615">
    <property type="entry name" value="Mur_ligase_C_dom_sf"/>
</dbReference>
<dbReference type="EC" id="6.3.2.10" evidence="10 11"/>
<feature type="binding site" evidence="10">
    <location>
        <begin position="127"/>
        <end position="133"/>
    </location>
    <ligand>
        <name>ATP</name>
        <dbReference type="ChEBI" id="CHEBI:30616"/>
    </ligand>
</feature>
<evidence type="ECO:0000313" key="16">
    <source>
        <dbReference type="EMBL" id="AMN45836.1"/>
    </source>
</evidence>
<evidence type="ECO:0000256" key="5">
    <source>
        <dbReference type="ARBA" id="ARBA00022840"/>
    </source>
</evidence>
<dbReference type="InterPro" id="IPR013221">
    <property type="entry name" value="Mur_ligase_cen"/>
</dbReference>
<feature type="domain" description="Mur ligase N-terminal catalytic" evidence="13">
    <location>
        <begin position="45"/>
        <end position="113"/>
    </location>
</feature>
<feature type="domain" description="Mur ligase C-terminal" evidence="14">
    <location>
        <begin position="338"/>
        <end position="469"/>
    </location>
</feature>
<keyword evidence="3 10" id="KW-0132">Cell division</keyword>
<dbReference type="EMBL" id="CP011971">
    <property type="protein sequence ID" value="AMN45836.1"/>
    <property type="molecule type" value="Genomic_DNA"/>
</dbReference>
<evidence type="ECO:0000256" key="11">
    <source>
        <dbReference type="RuleBase" id="RU004136"/>
    </source>
</evidence>
<dbReference type="GO" id="GO:0008360">
    <property type="term" value="P:regulation of cell shape"/>
    <property type="evidence" value="ECO:0007669"/>
    <property type="project" value="UniProtKB-KW"/>
</dbReference>
<comment type="pathway">
    <text evidence="10 11">Cell wall biogenesis; peptidoglycan biosynthesis.</text>
</comment>
<evidence type="ECO:0000256" key="9">
    <source>
        <dbReference type="ARBA" id="ARBA00023316"/>
    </source>
</evidence>
<comment type="catalytic activity">
    <reaction evidence="10 11">
        <text>D-alanyl-D-alanine + UDP-N-acetyl-alpha-D-muramoyl-L-alanyl-gamma-D-glutamyl-meso-2,6-diaminopimelate + ATP = UDP-N-acetyl-alpha-D-muramoyl-L-alanyl-gamma-D-glutamyl-meso-2,6-diaminopimeloyl-D-alanyl-D-alanine + ADP + phosphate + H(+)</text>
        <dbReference type="Rhea" id="RHEA:28374"/>
        <dbReference type="ChEBI" id="CHEBI:15378"/>
        <dbReference type="ChEBI" id="CHEBI:30616"/>
        <dbReference type="ChEBI" id="CHEBI:43474"/>
        <dbReference type="ChEBI" id="CHEBI:57822"/>
        <dbReference type="ChEBI" id="CHEBI:61386"/>
        <dbReference type="ChEBI" id="CHEBI:83905"/>
        <dbReference type="ChEBI" id="CHEBI:456216"/>
        <dbReference type="EC" id="6.3.2.10"/>
    </reaction>
</comment>
<comment type="similarity">
    <text evidence="10">Belongs to the MurCDEF family. MurF subfamily.</text>
</comment>
<feature type="compositionally biased region" description="Polar residues" evidence="12">
    <location>
        <begin position="501"/>
        <end position="511"/>
    </location>
</feature>
<dbReference type="Gene3D" id="3.40.1390.10">
    <property type="entry name" value="MurE/MurF, N-terminal domain"/>
    <property type="match status" value="1"/>
</dbReference>
<evidence type="ECO:0000259" key="15">
    <source>
        <dbReference type="Pfam" id="PF08245"/>
    </source>
</evidence>
<feature type="domain" description="Mur ligase central" evidence="15">
    <location>
        <begin position="125"/>
        <end position="316"/>
    </location>
</feature>
<evidence type="ECO:0000259" key="13">
    <source>
        <dbReference type="Pfam" id="PF01225"/>
    </source>
</evidence>
<evidence type="ECO:0000256" key="7">
    <source>
        <dbReference type="ARBA" id="ARBA00022984"/>
    </source>
</evidence>
<dbReference type="InterPro" id="IPR005863">
    <property type="entry name" value="UDP-N-AcMur_synth"/>
</dbReference>
<evidence type="ECO:0000256" key="8">
    <source>
        <dbReference type="ARBA" id="ARBA00023306"/>
    </source>
</evidence>
<feature type="region of interest" description="Disordered" evidence="12">
    <location>
        <begin position="490"/>
        <end position="511"/>
    </location>
</feature>
<keyword evidence="5 10" id="KW-0067">ATP-binding</keyword>
<dbReference type="AlphaFoldDB" id="A0A127F5X3"/>
<dbReference type="Proteomes" id="UP000070250">
    <property type="component" value="Chromosome"/>
</dbReference>
<evidence type="ECO:0000313" key="17">
    <source>
        <dbReference type="Proteomes" id="UP000070250"/>
    </source>
</evidence>
<evidence type="ECO:0000259" key="14">
    <source>
        <dbReference type="Pfam" id="PF02875"/>
    </source>
</evidence>
<evidence type="ECO:0000256" key="4">
    <source>
        <dbReference type="ARBA" id="ARBA00022741"/>
    </source>
</evidence>
<dbReference type="InterPro" id="IPR036565">
    <property type="entry name" value="Mur-like_cat_sf"/>
</dbReference>
<keyword evidence="2 10" id="KW-0436">Ligase</keyword>
<evidence type="ECO:0000256" key="3">
    <source>
        <dbReference type="ARBA" id="ARBA00022618"/>
    </source>
</evidence>
<comment type="subcellular location">
    <subcellularLocation>
        <location evidence="10 11">Cytoplasm</location>
    </subcellularLocation>
</comment>
<dbReference type="GO" id="GO:0009252">
    <property type="term" value="P:peptidoglycan biosynthetic process"/>
    <property type="evidence" value="ECO:0007669"/>
    <property type="project" value="UniProtKB-UniRule"/>
</dbReference>
<dbReference type="STRING" id="465721.ACG33_01675"/>
<dbReference type="Gene3D" id="3.40.1190.10">
    <property type="entry name" value="Mur-like, catalytic domain"/>
    <property type="match status" value="1"/>
</dbReference>
<keyword evidence="7 10" id="KW-0573">Peptidoglycan synthesis</keyword>
<protein>
    <recommendedName>
        <fullName evidence="10 11">UDP-N-acetylmuramoyl-tripeptide--D-alanyl-D-alanine ligase</fullName>
        <ecNumber evidence="10 11">6.3.2.10</ecNumber>
    </recommendedName>
    <alternativeName>
        <fullName evidence="10">D-alanyl-D-alanine-adding enzyme</fullName>
    </alternativeName>
</protein>
<dbReference type="SUPFAM" id="SSF53623">
    <property type="entry name" value="MurD-like peptide ligases, catalytic domain"/>
    <property type="match status" value="1"/>
</dbReference>
<accession>A0A127F5X3</accession>
<dbReference type="SUPFAM" id="SSF53244">
    <property type="entry name" value="MurD-like peptide ligases, peptide-binding domain"/>
    <property type="match status" value="1"/>
</dbReference>
<dbReference type="PANTHER" id="PTHR43024:SF1">
    <property type="entry name" value="UDP-N-ACETYLMURAMOYL-TRIPEPTIDE--D-ALANYL-D-ALANINE LIGASE"/>
    <property type="match status" value="1"/>
</dbReference>
<dbReference type="GO" id="GO:0071555">
    <property type="term" value="P:cell wall organization"/>
    <property type="evidence" value="ECO:0007669"/>
    <property type="project" value="UniProtKB-KW"/>
</dbReference>
<evidence type="ECO:0000256" key="10">
    <source>
        <dbReference type="HAMAP-Rule" id="MF_02019"/>
    </source>
</evidence>
<dbReference type="NCBIfam" id="TIGR01143">
    <property type="entry name" value="murF"/>
    <property type="match status" value="1"/>
</dbReference>
<evidence type="ECO:0000256" key="6">
    <source>
        <dbReference type="ARBA" id="ARBA00022960"/>
    </source>
</evidence>
<keyword evidence="4 10" id="KW-0547">Nucleotide-binding</keyword>
<keyword evidence="8 10" id="KW-0131">Cell cycle</keyword>
<dbReference type="InterPro" id="IPR035911">
    <property type="entry name" value="MurE/MurF_N"/>
</dbReference>
<comment type="function">
    <text evidence="10 11">Involved in cell wall formation. Catalyzes the final step in the synthesis of UDP-N-acetylmuramoyl-pentapeptide, the precursor of murein.</text>
</comment>
<dbReference type="GO" id="GO:0005737">
    <property type="term" value="C:cytoplasm"/>
    <property type="evidence" value="ECO:0007669"/>
    <property type="project" value="UniProtKB-SubCell"/>
</dbReference>
<keyword evidence="1 10" id="KW-0963">Cytoplasm</keyword>
<keyword evidence="9 10" id="KW-0961">Cell wall biogenesis/degradation</keyword>
<dbReference type="GO" id="GO:0005524">
    <property type="term" value="F:ATP binding"/>
    <property type="evidence" value="ECO:0007669"/>
    <property type="project" value="UniProtKB-UniRule"/>
</dbReference>
<dbReference type="GO" id="GO:0051301">
    <property type="term" value="P:cell division"/>
    <property type="evidence" value="ECO:0007669"/>
    <property type="project" value="UniProtKB-KW"/>
</dbReference>
<dbReference type="GO" id="GO:0008766">
    <property type="term" value="F:UDP-N-acetylmuramoylalanyl-D-glutamyl-2,6-diaminopimelate-D-alanyl-D-alanine ligase activity"/>
    <property type="evidence" value="ECO:0007669"/>
    <property type="project" value="RHEA"/>
</dbReference>
<evidence type="ECO:0000256" key="1">
    <source>
        <dbReference type="ARBA" id="ARBA00022490"/>
    </source>
</evidence>
<dbReference type="GO" id="GO:0047480">
    <property type="term" value="F:UDP-N-acetylmuramoyl-tripeptide-D-alanyl-D-alanine ligase activity"/>
    <property type="evidence" value="ECO:0007669"/>
    <property type="project" value="UniProtKB-UniRule"/>
</dbReference>
<dbReference type="InterPro" id="IPR004101">
    <property type="entry name" value="Mur_ligase_C"/>
</dbReference>
<organism evidence="16 17">
    <name type="scientific">Steroidobacter denitrificans</name>
    <dbReference type="NCBI Taxonomy" id="465721"/>
    <lineage>
        <taxon>Bacteria</taxon>
        <taxon>Pseudomonadati</taxon>
        <taxon>Pseudomonadota</taxon>
        <taxon>Gammaproteobacteria</taxon>
        <taxon>Steroidobacterales</taxon>
        <taxon>Steroidobacteraceae</taxon>
        <taxon>Steroidobacter</taxon>
    </lineage>
</organism>
<dbReference type="PANTHER" id="PTHR43024">
    <property type="entry name" value="UDP-N-ACETYLMURAMOYL-TRIPEPTIDE--D-ALANYL-D-ALANINE LIGASE"/>
    <property type="match status" value="1"/>
</dbReference>
<dbReference type="Pfam" id="PF01225">
    <property type="entry name" value="Mur_ligase"/>
    <property type="match status" value="1"/>
</dbReference>
<dbReference type="Pfam" id="PF02875">
    <property type="entry name" value="Mur_ligase_C"/>
    <property type="match status" value="1"/>
</dbReference>
<dbReference type="HAMAP" id="MF_02019">
    <property type="entry name" value="MurF"/>
    <property type="match status" value="1"/>
</dbReference>
<reference evidence="16 17" key="1">
    <citation type="submission" date="2015-06" db="EMBL/GenBank/DDBJ databases">
        <title>A Comprehensive Approach to Explore the Metabolic and Phylogenetic Diversity of Bacterial Steroid Degradation in the Environment: Testosterone as an Example.</title>
        <authorList>
            <person name="Yang F.-C."/>
            <person name="Chen Y.-L."/>
            <person name="Yu C.-P."/>
            <person name="Tang S.-L."/>
            <person name="Wang P.-H."/>
            <person name="Ismail W."/>
            <person name="Wang C.-H."/>
            <person name="Yang C.-Y."/>
            <person name="Chiang Y.-R."/>
        </authorList>
    </citation>
    <scope>NUCLEOTIDE SEQUENCE [LARGE SCALE GENOMIC DNA]</scope>
    <source>
        <strain evidence="16 17">DSM 18526</strain>
    </source>
</reference>
<keyword evidence="6 10" id="KW-0133">Cell shape</keyword>
<gene>
    <name evidence="10" type="primary">murF</name>
    <name evidence="16" type="ORF">ACG33_01675</name>
</gene>
<dbReference type="Gene3D" id="3.90.190.20">
    <property type="entry name" value="Mur ligase, C-terminal domain"/>
    <property type="match status" value="1"/>
</dbReference>
<dbReference type="InterPro" id="IPR000713">
    <property type="entry name" value="Mur_ligase_N"/>
</dbReference>
<dbReference type="UniPathway" id="UPA00219"/>
<dbReference type="Pfam" id="PF08245">
    <property type="entry name" value="Mur_ligase_M"/>
    <property type="match status" value="1"/>
</dbReference>
<name>A0A127F5X3_STEDE</name>
<evidence type="ECO:0000256" key="12">
    <source>
        <dbReference type="SAM" id="MobiDB-lite"/>
    </source>
</evidence>
<sequence>MAIQASAQGWNRERGIMSAVMTAWTLGELARCVSGRMVGADRAFSSVSTDSRSLRPDALFVALKGPNFDGHEFAAAAAERGAAAALVEHPVAAGLPQLVVADVLAALSTFARAWRRRFRIPVIGVTGSNGKTTTKELINAILSPLGPTLATRGNLNNHIGVPLTLLELRAEHRYAIIEMGASRQGEIAQLASLAEPEVGIVTNAGAAHLEGFGSLDGVADGKGELLRSLPSDGVAVINADDRYAARWRNSSTAKRILSFGLEQPADFMARKVRIAGEVGSFRTDFDLATPGGSCAATLALGGLHNLRNALGAAAVACAVGATLHDIAAGLARMQSVGGRLEFKPAIHGAFIIDDSYNANPGSLRAGLDVLCGPGAFGRTPAMGTARWLVLGEMKELGANTDELHAQVGRYARDSGVERLLAIGEDARHAVDAFGEGSRWFADVGALIEAARRDLETREPGVVMLVKGSRANHLERFVAALASPAADRIRMDGVESDDESIDGTTPAGTKES</sequence>
<dbReference type="KEGG" id="sdf:ACG33_01675"/>
<proteinExistence type="inferred from homology"/>